<sequence length="251" mass="26930" precursor="true">MLTICRVVLGICLLASVQPVFAKEAIDSEQTTGISFSIKTQQQDLTLNSLSLESAPPQLASLANMADQIKASSDTQTTSIQLSRRIAPGINVFGSIGQVSGETIAKIPALPRIQLPDIKIDTDGMIYSVGARAVVKKEQYLASLTYVHTLYKPDNTLNAASHSYSITPSVGVITDAGVFSLGLTYQENKRDFTGKLNTPLGEAAVKANVENKHKTSWVAAYRTELGNDLYLRGGVELGGKEGVSLAIIKRF</sequence>
<evidence type="ECO:0000313" key="2">
    <source>
        <dbReference type="EMBL" id="EIJ36297.1"/>
    </source>
</evidence>
<dbReference type="Proteomes" id="UP000005317">
    <property type="component" value="Unassembled WGS sequence"/>
</dbReference>
<reference evidence="3" key="1">
    <citation type="journal article" date="2011" name="Stand. Genomic Sci.">
        <title>Genome sequence of the filamentous, gliding Thiothrix nivea neotype strain (JP2(T)).</title>
        <authorList>
            <person name="Lapidus A."/>
            <person name="Nolan M."/>
            <person name="Lucas S."/>
            <person name="Glavina Del Rio T."/>
            <person name="Tice H."/>
            <person name="Cheng J.F."/>
            <person name="Tapia R."/>
            <person name="Han C."/>
            <person name="Goodwin L."/>
            <person name="Pitluck S."/>
            <person name="Liolios K."/>
            <person name="Pagani I."/>
            <person name="Ivanova N."/>
            <person name="Huntemann M."/>
            <person name="Mavromatis K."/>
            <person name="Mikhailova N."/>
            <person name="Pati A."/>
            <person name="Chen A."/>
            <person name="Palaniappan K."/>
            <person name="Land M."/>
            <person name="Brambilla E.M."/>
            <person name="Rohde M."/>
            <person name="Abt B."/>
            <person name="Verbarg S."/>
            <person name="Goker M."/>
            <person name="Bristow J."/>
            <person name="Eisen J.A."/>
            <person name="Markowitz V."/>
            <person name="Hugenholtz P."/>
            <person name="Kyrpides N.C."/>
            <person name="Klenk H.P."/>
            <person name="Woyke T."/>
        </authorList>
    </citation>
    <scope>NUCLEOTIDE SEQUENCE [LARGE SCALE GENOMIC DNA]</scope>
    <source>
        <strain evidence="3">ATCC 35100 / DSM 5205 / JP2</strain>
    </source>
</reference>
<dbReference type="AlphaFoldDB" id="A0A656HIL4"/>
<evidence type="ECO:0000313" key="3">
    <source>
        <dbReference type="Proteomes" id="UP000005317"/>
    </source>
</evidence>
<protein>
    <submittedName>
        <fullName evidence="2">Uncharacterized protein</fullName>
    </submittedName>
</protein>
<gene>
    <name evidence="2" type="ORF">Thini_3795</name>
</gene>
<keyword evidence="1" id="KW-0732">Signal</keyword>
<dbReference type="EMBL" id="JH651384">
    <property type="protein sequence ID" value="EIJ36297.1"/>
    <property type="molecule type" value="Genomic_DNA"/>
</dbReference>
<evidence type="ECO:0000256" key="1">
    <source>
        <dbReference type="SAM" id="SignalP"/>
    </source>
</evidence>
<accession>A0A656HIL4</accession>
<dbReference type="RefSeq" id="WP_002710174.1">
    <property type="nucleotide sequence ID" value="NZ_JH651384.1"/>
</dbReference>
<name>A0A656HIL4_THINJ</name>
<feature type="signal peptide" evidence="1">
    <location>
        <begin position="1"/>
        <end position="22"/>
    </location>
</feature>
<feature type="chain" id="PRO_5025066607" evidence="1">
    <location>
        <begin position="23"/>
        <end position="251"/>
    </location>
</feature>
<keyword evidence="3" id="KW-1185">Reference proteome</keyword>
<proteinExistence type="predicted"/>
<organism evidence="2 3">
    <name type="scientific">Thiothrix nivea (strain ATCC 35100 / DSM 5205 / JP2)</name>
    <dbReference type="NCBI Taxonomy" id="870187"/>
    <lineage>
        <taxon>Bacteria</taxon>
        <taxon>Pseudomonadati</taxon>
        <taxon>Pseudomonadota</taxon>
        <taxon>Gammaproteobacteria</taxon>
        <taxon>Thiotrichales</taxon>
        <taxon>Thiotrichaceae</taxon>
        <taxon>Thiothrix</taxon>
    </lineage>
</organism>